<accession>A0A2T1E1B0</accession>
<reference evidence="4 5" key="2">
    <citation type="submission" date="2018-03" db="EMBL/GenBank/DDBJ databases">
        <title>The ancient ancestry and fast evolution of plastids.</title>
        <authorList>
            <person name="Moore K.R."/>
            <person name="Magnabosco C."/>
            <person name="Momper L."/>
            <person name="Gold D.A."/>
            <person name="Bosak T."/>
            <person name="Fournier G.P."/>
        </authorList>
    </citation>
    <scope>NUCLEOTIDE SEQUENCE [LARGE SCALE GENOMIC DNA]</scope>
    <source>
        <strain evidence="4 5">ULC18</strain>
    </source>
</reference>
<dbReference type="AlphaFoldDB" id="A0A2T1E1B0"/>
<dbReference type="OrthoDB" id="551767at2"/>
<dbReference type="RefSeq" id="WP_106257954.1">
    <property type="nucleotide sequence ID" value="NZ_CAWNSW010000071.1"/>
</dbReference>
<feature type="region of interest" description="Disordered" evidence="1">
    <location>
        <begin position="261"/>
        <end position="334"/>
    </location>
</feature>
<feature type="domain" description="FecR protein" evidence="3">
    <location>
        <begin position="84"/>
        <end position="174"/>
    </location>
</feature>
<dbReference type="EMBL" id="PVWK01000104">
    <property type="protein sequence ID" value="PSB26538.1"/>
    <property type="molecule type" value="Genomic_DNA"/>
</dbReference>
<reference evidence="5" key="1">
    <citation type="submission" date="2018-02" db="EMBL/GenBank/DDBJ databases">
        <authorList>
            <person name="Moore K."/>
            <person name="Momper L."/>
        </authorList>
    </citation>
    <scope>NUCLEOTIDE SEQUENCE [LARGE SCALE GENOMIC DNA]</scope>
    <source>
        <strain evidence="5">ULC18</strain>
    </source>
</reference>
<name>A0A2T1E1B0_9CYAN</name>
<dbReference type="Pfam" id="PF04773">
    <property type="entry name" value="FecR"/>
    <property type="match status" value="1"/>
</dbReference>
<evidence type="ECO:0000313" key="4">
    <source>
        <dbReference type="EMBL" id="PSB26538.1"/>
    </source>
</evidence>
<organism evidence="4 5">
    <name type="scientific">Stenomitos frigidus ULC18</name>
    <dbReference type="NCBI Taxonomy" id="2107698"/>
    <lineage>
        <taxon>Bacteria</taxon>
        <taxon>Bacillati</taxon>
        <taxon>Cyanobacteriota</taxon>
        <taxon>Cyanophyceae</taxon>
        <taxon>Leptolyngbyales</taxon>
        <taxon>Leptolyngbyaceae</taxon>
        <taxon>Stenomitos</taxon>
    </lineage>
</organism>
<evidence type="ECO:0000313" key="5">
    <source>
        <dbReference type="Proteomes" id="UP000239576"/>
    </source>
</evidence>
<feature type="compositionally biased region" description="Basic and acidic residues" evidence="1">
    <location>
        <begin position="315"/>
        <end position="334"/>
    </location>
</feature>
<evidence type="ECO:0000256" key="2">
    <source>
        <dbReference type="SAM" id="SignalP"/>
    </source>
</evidence>
<evidence type="ECO:0000259" key="3">
    <source>
        <dbReference type="Pfam" id="PF04773"/>
    </source>
</evidence>
<comment type="caution">
    <text evidence="4">The sequence shown here is derived from an EMBL/GenBank/DDBJ whole genome shotgun (WGS) entry which is preliminary data.</text>
</comment>
<keyword evidence="5" id="KW-1185">Reference proteome</keyword>
<proteinExistence type="predicted"/>
<feature type="signal peptide" evidence="2">
    <location>
        <begin position="1"/>
        <end position="23"/>
    </location>
</feature>
<dbReference type="InterPro" id="IPR006860">
    <property type="entry name" value="FecR"/>
</dbReference>
<sequence>MIIQTYISRFGFAMLVGVLTACARPASNQASTAITPSTVSSTPVVATPIAKISEIRKLPVFVRLLSAPQEQPAEEGMGLQAGETIRTQGQALTQIDMNSGLAFRLAGNATLTLQPDNRLNLTAGNMITWVQPGKKVPTEIVTPVAVAGIRGTTVFVKIPQDPNDGVLFFAWEGSVAVRLPGQTEDILLKTADEVRIKPGDRDIGQIRRRVRRMSRAEWRQKRQTDPLLRSFKKGKMSTLSIIERLKPGQLTLQALPKVPEAAKERAGIQEADDQKRGDRAQGDRAQQKLNKLEKAHKPNHDRGDRKSETSDDDRSEPRKRDRDPAAPERLRNEN</sequence>
<evidence type="ECO:0000256" key="1">
    <source>
        <dbReference type="SAM" id="MobiDB-lite"/>
    </source>
</evidence>
<dbReference type="PANTHER" id="PTHR38731:SF1">
    <property type="entry name" value="FECR PROTEIN DOMAIN-CONTAINING PROTEIN"/>
    <property type="match status" value="1"/>
</dbReference>
<protein>
    <recommendedName>
        <fullName evidence="3">FecR protein domain-containing protein</fullName>
    </recommendedName>
</protein>
<dbReference type="PANTHER" id="PTHR38731">
    <property type="entry name" value="LIPL45-RELATED LIPOPROTEIN-RELATED"/>
    <property type="match status" value="1"/>
</dbReference>
<dbReference type="Proteomes" id="UP000239576">
    <property type="component" value="Unassembled WGS sequence"/>
</dbReference>
<feature type="compositionally biased region" description="Basic and acidic residues" evidence="1">
    <location>
        <begin position="261"/>
        <end position="309"/>
    </location>
</feature>
<keyword evidence="2" id="KW-0732">Signal</keyword>
<gene>
    <name evidence="4" type="ORF">C7B82_19500</name>
</gene>
<feature type="chain" id="PRO_5015412514" description="FecR protein domain-containing protein" evidence="2">
    <location>
        <begin position="24"/>
        <end position="334"/>
    </location>
</feature>